<dbReference type="Proteomes" id="UP000239720">
    <property type="component" value="Unassembled WGS sequence"/>
</dbReference>
<keyword evidence="1" id="KW-0175">Coiled coil</keyword>
<name>A0A2S8R725_9FIRM</name>
<gene>
    <name evidence="2" type="ORF">B9R14_01695</name>
</gene>
<reference evidence="2 3" key="1">
    <citation type="journal article" date="2018" name="Syst. Appl. Microbiol.">
        <title>Characterization and high-quality draft genome sequence of Herbivorax saccincola A7, an anaerobic, alkaliphilic, thermophilic, cellulolytic, and xylanolytic bacterium.</title>
        <authorList>
            <person name="Aikawa S."/>
            <person name="Baramee S."/>
            <person name="Sermsathanaswadi J."/>
            <person name="Thianheng P."/>
            <person name="Tachaapaikoon C."/>
            <person name="Shikata A."/>
            <person name="Waeonukul R."/>
            <person name="Pason P."/>
            <person name="Ratanakhanokchai K."/>
            <person name="Kosugi A."/>
        </authorList>
    </citation>
    <scope>NUCLEOTIDE SEQUENCE [LARGE SCALE GENOMIC DNA]</scope>
    <source>
        <strain evidence="2 3">A7</strain>
    </source>
</reference>
<dbReference type="EMBL" id="NEMB01000003">
    <property type="protein sequence ID" value="PQQ65603.1"/>
    <property type="molecule type" value="Genomic_DNA"/>
</dbReference>
<dbReference type="AlphaFoldDB" id="A0A2S8R725"/>
<sequence>MHPDIINESVEKNKDNEEELAEHRRLELQQLKEQLKEWEIHFFDLIKESPKQESARLMVSQVVRFILSRRGMLEKTKESKTLPMDEIEKYLKIPRKKIETVQKYIIAVLLICTGDFHLIKEHVNFINGM</sequence>
<evidence type="ECO:0000313" key="2">
    <source>
        <dbReference type="EMBL" id="PQQ65603.1"/>
    </source>
</evidence>
<protein>
    <submittedName>
        <fullName evidence="2">Uncharacterized protein</fullName>
    </submittedName>
</protein>
<evidence type="ECO:0000256" key="1">
    <source>
        <dbReference type="SAM" id="Coils"/>
    </source>
</evidence>
<evidence type="ECO:0000313" key="3">
    <source>
        <dbReference type="Proteomes" id="UP000239720"/>
    </source>
</evidence>
<organism evidence="2 3">
    <name type="scientific">Acetivibrio saccincola</name>
    <dbReference type="NCBI Taxonomy" id="1677857"/>
    <lineage>
        <taxon>Bacteria</taxon>
        <taxon>Bacillati</taxon>
        <taxon>Bacillota</taxon>
        <taxon>Clostridia</taxon>
        <taxon>Eubacteriales</taxon>
        <taxon>Oscillospiraceae</taxon>
        <taxon>Acetivibrio</taxon>
    </lineage>
</organism>
<dbReference type="OrthoDB" id="3190733at2"/>
<feature type="coiled-coil region" evidence="1">
    <location>
        <begin position="6"/>
        <end position="48"/>
    </location>
</feature>
<accession>A0A2S8R725</accession>
<comment type="caution">
    <text evidence="2">The sequence shown here is derived from an EMBL/GenBank/DDBJ whole genome shotgun (WGS) entry which is preliminary data.</text>
</comment>
<dbReference type="RefSeq" id="WP_105367468.1">
    <property type="nucleotide sequence ID" value="NZ_DAONOL010000007.1"/>
</dbReference>
<proteinExistence type="predicted"/>